<dbReference type="Proteomes" id="UP001185092">
    <property type="component" value="Unassembled WGS sequence"/>
</dbReference>
<accession>A0AAE3XP06</accession>
<organism evidence="1 2">
    <name type="scientific">Aureibacter tunicatorum</name>
    <dbReference type="NCBI Taxonomy" id="866807"/>
    <lineage>
        <taxon>Bacteria</taxon>
        <taxon>Pseudomonadati</taxon>
        <taxon>Bacteroidota</taxon>
        <taxon>Cytophagia</taxon>
        <taxon>Cytophagales</taxon>
        <taxon>Persicobacteraceae</taxon>
        <taxon>Aureibacter</taxon>
    </lineage>
</organism>
<gene>
    <name evidence="1" type="ORF">HNQ88_003126</name>
</gene>
<evidence type="ECO:0000313" key="1">
    <source>
        <dbReference type="EMBL" id="MDR6240078.1"/>
    </source>
</evidence>
<name>A0AAE3XP06_9BACT</name>
<sequence length="203" mass="24184">MIKFFKIKRLGSVFEYIETYRYLSAKRTLKSYSQFIKLIKIKDQRAAIIASSCEDDKGLLLDLKNVQPTDGANHSYFYSKDSYFAWYYQKLLDDGDIGEIGRSLSGFLYQYRPELYYVFAEYNMRIGRKEKAKMYFFLSGIYDDKSMPYVEEYCTQLQKGDRRQLEGIFPKPFLMKKTRYLISDSLKHKLKSLNAPEWMFNNN</sequence>
<comment type="caution">
    <text evidence="1">The sequence shown here is derived from an EMBL/GenBank/DDBJ whole genome shotgun (WGS) entry which is preliminary data.</text>
</comment>
<dbReference type="AlphaFoldDB" id="A0AAE3XP06"/>
<dbReference type="EMBL" id="JAVDQD010000003">
    <property type="protein sequence ID" value="MDR6240078.1"/>
    <property type="molecule type" value="Genomic_DNA"/>
</dbReference>
<keyword evidence="2" id="KW-1185">Reference proteome</keyword>
<protein>
    <submittedName>
        <fullName evidence="1">Uncharacterized protein</fullName>
    </submittedName>
</protein>
<reference evidence="1" key="1">
    <citation type="submission" date="2023-07" db="EMBL/GenBank/DDBJ databases">
        <title>Genomic Encyclopedia of Type Strains, Phase IV (KMG-IV): sequencing the most valuable type-strain genomes for metagenomic binning, comparative biology and taxonomic classification.</title>
        <authorList>
            <person name="Goeker M."/>
        </authorList>
    </citation>
    <scope>NUCLEOTIDE SEQUENCE</scope>
    <source>
        <strain evidence="1">DSM 26174</strain>
    </source>
</reference>
<dbReference type="RefSeq" id="WP_309939914.1">
    <property type="nucleotide sequence ID" value="NZ_AP025305.1"/>
</dbReference>
<evidence type="ECO:0000313" key="2">
    <source>
        <dbReference type="Proteomes" id="UP001185092"/>
    </source>
</evidence>
<proteinExistence type="predicted"/>